<reference evidence="3 4" key="1">
    <citation type="submission" date="2009-02" db="EMBL/GenBank/DDBJ databases">
        <title>Sequencing of the draft genome and assembly of Dethiobacter alkaliphilus AHT 1.</title>
        <authorList>
            <consortium name="US DOE Joint Genome Institute (JGI-PGF)"/>
            <person name="Lucas S."/>
            <person name="Copeland A."/>
            <person name="Lapidus A."/>
            <person name="Glavina del Rio T."/>
            <person name="Dalin E."/>
            <person name="Tice H."/>
            <person name="Bruce D."/>
            <person name="Goodwin L."/>
            <person name="Pitluck S."/>
            <person name="Larimer F."/>
            <person name="Land M.L."/>
            <person name="Hauser L."/>
            <person name="Muyzer G."/>
        </authorList>
    </citation>
    <scope>NUCLEOTIDE SEQUENCE [LARGE SCALE GENOMIC DNA]</scope>
    <source>
        <strain evidence="3 4">AHT 1</strain>
    </source>
</reference>
<comment type="caution">
    <text evidence="3">The sequence shown here is derived from an EMBL/GenBank/DDBJ whole genome shotgun (WGS) entry which is preliminary data.</text>
</comment>
<name>C0GJK8_DETAL</name>
<protein>
    <submittedName>
        <fullName evidence="3">Amidohydrolase 2</fullName>
    </submittedName>
</protein>
<dbReference type="GO" id="GO:0019748">
    <property type="term" value="P:secondary metabolic process"/>
    <property type="evidence" value="ECO:0007669"/>
    <property type="project" value="TreeGrafter"/>
</dbReference>
<dbReference type="Gene3D" id="3.20.20.140">
    <property type="entry name" value="Metal-dependent hydrolases"/>
    <property type="match status" value="1"/>
</dbReference>
<evidence type="ECO:0000313" key="3">
    <source>
        <dbReference type="EMBL" id="EEG76430.1"/>
    </source>
</evidence>
<keyword evidence="3" id="KW-0378">Hydrolase</keyword>
<dbReference type="PANTHER" id="PTHR21240:SF28">
    <property type="entry name" value="ISO-OROTATE DECARBOXYLASE (EUROFUNG)"/>
    <property type="match status" value="1"/>
</dbReference>
<dbReference type="GO" id="GO:0005737">
    <property type="term" value="C:cytoplasm"/>
    <property type="evidence" value="ECO:0007669"/>
    <property type="project" value="TreeGrafter"/>
</dbReference>
<dbReference type="CDD" id="cd01292">
    <property type="entry name" value="metallo-dependent_hydrolases"/>
    <property type="match status" value="1"/>
</dbReference>
<dbReference type="Proteomes" id="UP000006443">
    <property type="component" value="Unassembled WGS sequence"/>
</dbReference>
<evidence type="ECO:0000256" key="1">
    <source>
        <dbReference type="ARBA" id="ARBA00023239"/>
    </source>
</evidence>
<dbReference type="GO" id="GO:0016831">
    <property type="term" value="F:carboxy-lyase activity"/>
    <property type="evidence" value="ECO:0007669"/>
    <property type="project" value="InterPro"/>
</dbReference>
<keyword evidence="4" id="KW-1185">Reference proteome</keyword>
<evidence type="ECO:0000259" key="2">
    <source>
        <dbReference type="Pfam" id="PF04909"/>
    </source>
</evidence>
<dbReference type="RefSeq" id="WP_008518305.1">
    <property type="nucleotide sequence ID" value="NZ_ACJM01000017.1"/>
</dbReference>
<dbReference type="eggNOG" id="COG2159">
    <property type="taxonomic scope" value="Bacteria"/>
</dbReference>
<dbReference type="PANTHER" id="PTHR21240">
    <property type="entry name" value="2-AMINO-3-CARBOXYLMUCONATE-6-SEMIALDEHYDE DECARBOXYLASE"/>
    <property type="match status" value="1"/>
</dbReference>
<organism evidence="3 4">
    <name type="scientific">Dethiobacter alkaliphilus AHT 1</name>
    <dbReference type="NCBI Taxonomy" id="555088"/>
    <lineage>
        <taxon>Bacteria</taxon>
        <taxon>Bacillati</taxon>
        <taxon>Bacillota</taxon>
        <taxon>Dethiobacteria</taxon>
        <taxon>Dethiobacterales</taxon>
        <taxon>Dethiobacteraceae</taxon>
        <taxon>Dethiobacter</taxon>
    </lineage>
</organism>
<dbReference type="GO" id="GO:0016787">
    <property type="term" value="F:hydrolase activity"/>
    <property type="evidence" value="ECO:0007669"/>
    <property type="project" value="UniProtKB-KW"/>
</dbReference>
<dbReference type="SUPFAM" id="SSF51556">
    <property type="entry name" value="Metallo-dependent hydrolases"/>
    <property type="match status" value="1"/>
</dbReference>
<dbReference type="EMBL" id="ACJM01000017">
    <property type="protein sequence ID" value="EEG76430.1"/>
    <property type="molecule type" value="Genomic_DNA"/>
</dbReference>
<proteinExistence type="predicted"/>
<keyword evidence="1" id="KW-0456">Lyase</keyword>
<dbReference type="InterPro" id="IPR032466">
    <property type="entry name" value="Metal_Hydrolase"/>
</dbReference>
<dbReference type="Pfam" id="PF04909">
    <property type="entry name" value="Amidohydro_2"/>
    <property type="match status" value="1"/>
</dbReference>
<dbReference type="AlphaFoldDB" id="C0GJK8"/>
<dbReference type="InterPro" id="IPR006680">
    <property type="entry name" value="Amidohydro-rel"/>
</dbReference>
<evidence type="ECO:0000313" key="4">
    <source>
        <dbReference type="Proteomes" id="UP000006443"/>
    </source>
</evidence>
<feature type="domain" description="Amidohydrolase-related" evidence="2">
    <location>
        <begin position="61"/>
        <end position="267"/>
    </location>
</feature>
<dbReference type="InterPro" id="IPR032465">
    <property type="entry name" value="ACMSD"/>
</dbReference>
<accession>C0GJK8</accession>
<sequence length="278" mass="32559">MKHIDTHIHMYPEKLMNAIYGYFQRLGWEFPFSGNVEETLLHLQENEVEKAFLLLYAHKPGMALEINRWAYELCRKNPHIYPFGCFFPDDENPEANVRKCLRDWGFSGMKLHFNVQPAEPDDPRYFPVYRQALEYGRGVIMHIGSFPDQSGNQPGTYHLQKVLKRFPGLKVIVAHMGCYRTEDFWRLMDRNPGVYLDTSFILGNPQFPDGHTLVADSLARFPHRILYGSDFPLIRHRLSDGLDYITRLPWDEKTKNNLLRENALRFLTQSDIAACKHL</sequence>
<gene>
    <name evidence="3" type="ORF">DealDRAFT_2667</name>
</gene>
<dbReference type="STRING" id="555088.DealDRAFT_2667"/>